<dbReference type="EMBL" id="JAGSXJ010000017">
    <property type="protein sequence ID" value="KAH6683701.1"/>
    <property type="molecule type" value="Genomic_DNA"/>
</dbReference>
<evidence type="ECO:0000313" key="2">
    <source>
        <dbReference type="EMBL" id="KAH6683701.1"/>
    </source>
</evidence>
<evidence type="ECO:0000256" key="1">
    <source>
        <dbReference type="SAM" id="MobiDB-lite"/>
    </source>
</evidence>
<organism evidence="2 3">
    <name type="scientific">Plectosphaerella plurivora</name>
    <dbReference type="NCBI Taxonomy" id="936078"/>
    <lineage>
        <taxon>Eukaryota</taxon>
        <taxon>Fungi</taxon>
        <taxon>Dikarya</taxon>
        <taxon>Ascomycota</taxon>
        <taxon>Pezizomycotina</taxon>
        <taxon>Sordariomycetes</taxon>
        <taxon>Hypocreomycetidae</taxon>
        <taxon>Glomerellales</taxon>
        <taxon>Plectosphaerellaceae</taxon>
        <taxon>Plectosphaerella</taxon>
    </lineage>
</organism>
<feature type="compositionally biased region" description="Polar residues" evidence="1">
    <location>
        <begin position="228"/>
        <end position="238"/>
    </location>
</feature>
<feature type="region of interest" description="Disordered" evidence="1">
    <location>
        <begin position="406"/>
        <end position="457"/>
    </location>
</feature>
<dbReference type="InterPro" id="IPR036028">
    <property type="entry name" value="SH3-like_dom_sf"/>
</dbReference>
<feature type="compositionally biased region" description="Low complexity" evidence="1">
    <location>
        <begin position="138"/>
        <end position="158"/>
    </location>
</feature>
<evidence type="ECO:0008006" key="4">
    <source>
        <dbReference type="Google" id="ProtNLM"/>
    </source>
</evidence>
<feature type="region of interest" description="Disordered" evidence="1">
    <location>
        <begin position="332"/>
        <end position="382"/>
    </location>
</feature>
<feature type="compositionally biased region" description="Low complexity" evidence="1">
    <location>
        <begin position="239"/>
        <end position="258"/>
    </location>
</feature>
<comment type="caution">
    <text evidence="2">The sequence shown here is derived from an EMBL/GenBank/DDBJ whole genome shotgun (WGS) entry which is preliminary data.</text>
</comment>
<dbReference type="AlphaFoldDB" id="A0A9P9A6Y7"/>
<dbReference type="SUPFAM" id="SSF50044">
    <property type="entry name" value="SH3-domain"/>
    <property type="match status" value="1"/>
</dbReference>
<evidence type="ECO:0000313" key="3">
    <source>
        <dbReference type="Proteomes" id="UP000770015"/>
    </source>
</evidence>
<name>A0A9P9A6Y7_9PEZI</name>
<protein>
    <recommendedName>
        <fullName evidence="4">SH3 domain-containing protein</fullName>
    </recommendedName>
</protein>
<feature type="compositionally biased region" description="Low complexity" evidence="1">
    <location>
        <begin position="168"/>
        <end position="183"/>
    </location>
</feature>
<accession>A0A9P9A6Y7</accession>
<feature type="compositionally biased region" description="Polar residues" evidence="1">
    <location>
        <begin position="444"/>
        <end position="457"/>
    </location>
</feature>
<sequence length="891" mass="97525">MAVDVEELVINPFKEVVERGNEALANAEDAQHDDPELAKQMHKSAQAVVREGERALKRIQPLWDNHVDRYGDDFKESIRDNDEMAEKRRILEDMLYDFEDFIEDSTFDAEKFTELQAATKSLALNTLDIIKRLKIDKPSTTPTTPATSATTSPATHTFPPLPPLPPMRSGTQSSRTSRSGTRTIAPDSPAESVPSLSQFPQPPTIPAGGGSLPSDQHYVLNGGGPGMRTSTGSRNNRMSDLQRAASSRASSVYSADSQPLQPRRVETWSSNGVPRQQQQQQPDMPRQLHRQASMESHLLSPLGRIANGFPMERRPSNSSVLGDEIERIRLVSASEKPISPQKTTPPPISANGVLPRTSAWVSEQSDAPQQQRPRPRQRGESIPEDAAIFGTASRMTIAPLAAQGRGITHGSGFAQQQQQQQQHEYQPYTHNSPGPNFLADHPTSPATTNRTSLFSDTNTASTTASGYGLGHFMLPSSETRTSSLGAFGFEKETGGLATLPPVGELDDGLMLADETTRSETSGTQVRLSSAAAREAECMIGAKSTFHQLKGFCDGAEAFRKSSHSQGLRQASAYGESVSVGRCTSCEYYNIYSEVSLDLAKDSRANFSKSNVLYRIRFVVKSHIVVKNVSDVRFACLFCTQTGHTVREGDATVFQTLEALMRHLSRHPQPLPEVAGVTVLYGRVPPGDDLEEDYDLHFPDPPAPSPVPDIAFSTLPSATALKSHVRKPGEKALIDPDGSEDVLKFLSGARIVGVEFPHKWGGKWAVGWHDGIRSSFPVKLVDIEGPRQSEISLQSSSAVSVTAKWKWAPKDAARAGWLVFDRGDTIRNVGWLYQDHWCWTGVNAKGKFGVFPSSHVDHLSIKETHEVKRPTTSKGGLFGLRRKSISTESSYS</sequence>
<keyword evidence="3" id="KW-1185">Reference proteome</keyword>
<feature type="region of interest" description="Disordered" evidence="1">
    <location>
        <begin position="137"/>
        <end position="293"/>
    </location>
</feature>
<reference evidence="2" key="1">
    <citation type="journal article" date="2021" name="Nat. Commun.">
        <title>Genetic determinants of endophytism in the Arabidopsis root mycobiome.</title>
        <authorList>
            <person name="Mesny F."/>
            <person name="Miyauchi S."/>
            <person name="Thiergart T."/>
            <person name="Pickel B."/>
            <person name="Atanasova L."/>
            <person name="Karlsson M."/>
            <person name="Huettel B."/>
            <person name="Barry K.W."/>
            <person name="Haridas S."/>
            <person name="Chen C."/>
            <person name="Bauer D."/>
            <person name="Andreopoulos W."/>
            <person name="Pangilinan J."/>
            <person name="LaButti K."/>
            <person name="Riley R."/>
            <person name="Lipzen A."/>
            <person name="Clum A."/>
            <person name="Drula E."/>
            <person name="Henrissat B."/>
            <person name="Kohler A."/>
            <person name="Grigoriev I.V."/>
            <person name="Martin F.M."/>
            <person name="Hacquard S."/>
        </authorList>
    </citation>
    <scope>NUCLEOTIDE SEQUENCE</scope>
    <source>
        <strain evidence="2">MPI-SDFR-AT-0117</strain>
    </source>
</reference>
<dbReference type="Proteomes" id="UP000770015">
    <property type="component" value="Unassembled WGS sequence"/>
</dbReference>
<gene>
    <name evidence="2" type="ORF">F5X68DRAFT_23524</name>
</gene>
<dbReference type="OrthoDB" id="5243589at2759"/>
<proteinExistence type="predicted"/>